<dbReference type="SUPFAM" id="SSF56672">
    <property type="entry name" value="DNA/RNA polymerases"/>
    <property type="match status" value="1"/>
</dbReference>
<geneLocation type="mitochondrion" evidence="2"/>
<dbReference type="InterPro" id="IPR024937">
    <property type="entry name" value="Domain_X"/>
</dbReference>
<dbReference type="AlphaFoldDB" id="A0A101LZF7"/>
<dbReference type="PANTHER" id="PTHR34047">
    <property type="entry name" value="NUCLEAR INTRON MATURASE 1, MITOCHONDRIAL-RELATED"/>
    <property type="match status" value="1"/>
</dbReference>
<dbReference type="GO" id="GO:0006397">
    <property type="term" value="P:mRNA processing"/>
    <property type="evidence" value="ECO:0007669"/>
    <property type="project" value="InterPro"/>
</dbReference>
<sequence length="468" mass="53706">MTARKKQNAFKIKNLGYIKADDGRFLGILPRVAAHLISLFREHKNKYGLSQPQVETIVAALTNKSFRFSEMRRIYIPKPHKPGQLRPITTPHTSDIIVMDALSEVLNMLLRDIFLPCSHGFRKKRSGETLFMDVLSWGPIDQFVVADIVKCFDNLEHKRLLMAVQSFIDDDGIVNLINSFLITDILDREGINYNYSVKSKGIAQGCSLSPVLLNIYLHSFDLAMSRFSGTYPLVRYARYADDILLAFRSTGPQINEDNQINDQRVHQFLPRCGKATSFLLESIKERELELKMNTYKDCEPFLFLGIRVLIEKGGNVNLMAPMARIHHKIRQMGPPWLTGREDPKKPKPTIIIRKMEDKEIISFFNKKVVAYLSFYSVCSNAFSLKDSLKREILERCVENLALSNRTTITSIKRKYGSRLERAKVPFLSDRKIDLILKKLLKGFQERKKKLDHLFPGSKLGGCVIRPPK</sequence>
<dbReference type="Pfam" id="PF01348">
    <property type="entry name" value="Intron_maturas2"/>
    <property type="match status" value="1"/>
</dbReference>
<dbReference type="GO" id="GO:0005739">
    <property type="term" value="C:mitochondrion"/>
    <property type="evidence" value="ECO:0007669"/>
    <property type="project" value="UniProtKB-ARBA"/>
</dbReference>
<dbReference type="EMBL" id="LKAM01000006">
    <property type="protein sequence ID" value="KUM48159.1"/>
    <property type="molecule type" value="Genomic_DNA"/>
</dbReference>
<dbReference type="CDD" id="cd01651">
    <property type="entry name" value="RT_G2_intron"/>
    <property type="match status" value="1"/>
</dbReference>
<evidence type="ECO:0000259" key="1">
    <source>
        <dbReference type="PROSITE" id="PS50878"/>
    </source>
</evidence>
<dbReference type="InterPro" id="IPR043502">
    <property type="entry name" value="DNA/RNA_pol_sf"/>
</dbReference>
<proteinExistence type="predicted"/>
<evidence type="ECO:0000313" key="2">
    <source>
        <dbReference type="EMBL" id="KUM48159.1"/>
    </source>
</evidence>
<dbReference type="InterPro" id="IPR000477">
    <property type="entry name" value="RT_dom"/>
</dbReference>
<name>A0A101LZF7_PICGL</name>
<gene>
    <name evidence="2" type="primary">ymf40</name>
    <name evidence="2" type="ORF">ABT39_MTgene5155</name>
</gene>
<accession>A0A101LZF7</accession>
<dbReference type="PANTHER" id="PTHR34047:SF8">
    <property type="entry name" value="PROTEIN YKFC"/>
    <property type="match status" value="1"/>
</dbReference>
<reference evidence="2" key="1">
    <citation type="journal article" date="2015" name="Genome Biol. Evol.">
        <title>Organellar Genomes of White Spruce (Picea glauca): Assembly and Annotation.</title>
        <authorList>
            <person name="Jackman S.D."/>
            <person name="Warren R.L."/>
            <person name="Gibb E.A."/>
            <person name="Vandervalk B.P."/>
            <person name="Mohamadi H."/>
            <person name="Chu J."/>
            <person name="Raymond A."/>
            <person name="Pleasance S."/>
            <person name="Coope R."/>
            <person name="Wildung M.R."/>
            <person name="Ritland C.E."/>
            <person name="Bousquet J."/>
            <person name="Jones S.J."/>
            <person name="Bohlmann J."/>
            <person name="Birol I."/>
        </authorList>
    </citation>
    <scope>NUCLEOTIDE SEQUENCE [LARGE SCALE GENOMIC DNA]</scope>
    <source>
        <tissue evidence="2">Flushing bud</tissue>
    </source>
</reference>
<feature type="domain" description="Reverse transcriptase" evidence="1">
    <location>
        <begin position="57"/>
        <end position="308"/>
    </location>
</feature>
<comment type="caution">
    <text evidence="2">The sequence shown here is derived from an EMBL/GenBank/DDBJ whole genome shotgun (WGS) entry which is preliminary data.</text>
</comment>
<protein>
    <submittedName>
        <fullName evidence="2">18S ribosomal RNA intron 1 ORF</fullName>
    </submittedName>
</protein>
<dbReference type="Pfam" id="PF00078">
    <property type="entry name" value="RVT_1"/>
    <property type="match status" value="1"/>
</dbReference>
<dbReference type="PROSITE" id="PS50878">
    <property type="entry name" value="RT_POL"/>
    <property type="match status" value="1"/>
</dbReference>
<organism evidence="2">
    <name type="scientific">Picea glauca</name>
    <name type="common">White spruce</name>
    <name type="synonym">Pinus glauca</name>
    <dbReference type="NCBI Taxonomy" id="3330"/>
    <lineage>
        <taxon>Eukaryota</taxon>
        <taxon>Viridiplantae</taxon>
        <taxon>Streptophyta</taxon>
        <taxon>Embryophyta</taxon>
        <taxon>Tracheophyta</taxon>
        <taxon>Spermatophyta</taxon>
        <taxon>Pinopsida</taxon>
        <taxon>Pinidae</taxon>
        <taxon>Conifers I</taxon>
        <taxon>Pinales</taxon>
        <taxon>Pinaceae</taxon>
        <taxon>Picea</taxon>
    </lineage>
</organism>
<keyword evidence="2" id="KW-0496">Mitochondrion</keyword>
<dbReference type="InterPro" id="IPR051083">
    <property type="entry name" value="GrpII_Intron_Splice-Mob/Def"/>
</dbReference>